<dbReference type="EMBL" id="KN822318">
    <property type="protein sequence ID" value="KIM50855.1"/>
    <property type="molecule type" value="Genomic_DNA"/>
</dbReference>
<dbReference type="InParanoid" id="A0A0C3CQH9"/>
<dbReference type="AlphaFoldDB" id="A0A0C3CQH9"/>
<gene>
    <name evidence="1" type="ORF">SCLCIDRAFT_751757</name>
</gene>
<protein>
    <submittedName>
        <fullName evidence="1">Uncharacterized protein</fullName>
    </submittedName>
</protein>
<evidence type="ECO:0000313" key="2">
    <source>
        <dbReference type="Proteomes" id="UP000053989"/>
    </source>
</evidence>
<dbReference type="Proteomes" id="UP000053989">
    <property type="component" value="Unassembled WGS sequence"/>
</dbReference>
<keyword evidence="2" id="KW-1185">Reference proteome</keyword>
<reference evidence="2" key="2">
    <citation type="submission" date="2015-01" db="EMBL/GenBank/DDBJ databases">
        <title>Evolutionary Origins and Diversification of the Mycorrhizal Mutualists.</title>
        <authorList>
            <consortium name="DOE Joint Genome Institute"/>
            <consortium name="Mycorrhizal Genomics Consortium"/>
            <person name="Kohler A."/>
            <person name="Kuo A."/>
            <person name="Nagy L.G."/>
            <person name="Floudas D."/>
            <person name="Copeland A."/>
            <person name="Barry K.W."/>
            <person name="Cichocki N."/>
            <person name="Veneault-Fourrey C."/>
            <person name="LaButti K."/>
            <person name="Lindquist E.A."/>
            <person name="Lipzen A."/>
            <person name="Lundell T."/>
            <person name="Morin E."/>
            <person name="Murat C."/>
            <person name="Riley R."/>
            <person name="Ohm R."/>
            <person name="Sun H."/>
            <person name="Tunlid A."/>
            <person name="Henrissat B."/>
            <person name="Grigoriev I.V."/>
            <person name="Hibbett D.S."/>
            <person name="Martin F."/>
        </authorList>
    </citation>
    <scope>NUCLEOTIDE SEQUENCE [LARGE SCALE GENOMIC DNA]</scope>
    <source>
        <strain evidence="2">Foug A</strain>
    </source>
</reference>
<name>A0A0C3CQH9_9AGAM</name>
<organism evidence="1 2">
    <name type="scientific">Scleroderma citrinum Foug A</name>
    <dbReference type="NCBI Taxonomy" id="1036808"/>
    <lineage>
        <taxon>Eukaryota</taxon>
        <taxon>Fungi</taxon>
        <taxon>Dikarya</taxon>
        <taxon>Basidiomycota</taxon>
        <taxon>Agaricomycotina</taxon>
        <taxon>Agaricomycetes</taxon>
        <taxon>Agaricomycetidae</taxon>
        <taxon>Boletales</taxon>
        <taxon>Sclerodermatineae</taxon>
        <taxon>Sclerodermataceae</taxon>
        <taxon>Scleroderma</taxon>
    </lineage>
</organism>
<reference evidence="1 2" key="1">
    <citation type="submission" date="2014-04" db="EMBL/GenBank/DDBJ databases">
        <authorList>
            <consortium name="DOE Joint Genome Institute"/>
            <person name="Kuo A."/>
            <person name="Kohler A."/>
            <person name="Nagy L.G."/>
            <person name="Floudas D."/>
            <person name="Copeland A."/>
            <person name="Barry K.W."/>
            <person name="Cichocki N."/>
            <person name="Veneault-Fourrey C."/>
            <person name="LaButti K."/>
            <person name="Lindquist E.A."/>
            <person name="Lipzen A."/>
            <person name="Lundell T."/>
            <person name="Morin E."/>
            <person name="Murat C."/>
            <person name="Sun H."/>
            <person name="Tunlid A."/>
            <person name="Henrissat B."/>
            <person name="Grigoriev I.V."/>
            <person name="Hibbett D.S."/>
            <person name="Martin F."/>
            <person name="Nordberg H.P."/>
            <person name="Cantor M.N."/>
            <person name="Hua S.X."/>
        </authorList>
    </citation>
    <scope>NUCLEOTIDE SEQUENCE [LARGE SCALE GENOMIC DNA]</scope>
    <source>
        <strain evidence="1 2">Foug A</strain>
    </source>
</reference>
<accession>A0A0C3CQH9</accession>
<proteinExistence type="predicted"/>
<dbReference type="HOGENOM" id="CLU_2414575_0_0_1"/>
<sequence length="92" mass="9671">MRPVSLSTTPRLFCDHLSGVPTHTVSFDAIQVLSSLLAGCCSRTSSLQASARLSARCTPRVSRKGGVTALLDTKPNEGTPSALYDSQFCGKG</sequence>
<evidence type="ECO:0000313" key="1">
    <source>
        <dbReference type="EMBL" id="KIM50855.1"/>
    </source>
</evidence>